<dbReference type="HOGENOM" id="CLU_014977_0_0_6"/>
<dbReference type="InterPro" id="IPR012341">
    <property type="entry name" value="6hp_glycosidase-like_sf"/>
</dbReference>
<dbReference type="GO" id="GO:0016853">
    <property type="term" value="F:isomerase activity"/>
    <property type="evidence" value="ECO:0007669"/>
    <property type="project" value="UniProtKB-KW"/>
</dbReference>
<evidence type="ECO:0000313" key="4">
    <source>
        <dbReference type="EMBL" id="ABC33357.1"/>
    </source>
</evidence>
<dbReference type="Gene3D" id="1.50.10.10">
    <property type="match status" value="1"/>
</dbReference>
<dbReference type="KEGG" id="hch:HCH_06731"/>
<reference evidence="4 5" key="1">
    <citation type="journal article" date="2005" name="Nucleic Acids Res.">
        <title>Genomic blueprint of Hahella chejuensis, a marine microbe producing an algicidal agent.</title>
        <authorList>
            <person name="Jeong H."/>
            <person name="Yim J.H."/>
            <person name="Lee C."/>
            <person name="Choi S.-H."/>
            <person name="Park Y.K."/>
            <person name="Yoon S.H."/>
            <person name="Hur C.-G."/>
            <person name="Kang H.-Y."/>
            <person name="Kim D."/>
            <person name="Lee H.H."/>
            <person name="Park K.H."/>
            <person name="Park S.-H."/>
            <person name="Park H.-S."/>
            <person name="Lee H.K."/>
            <person name="Oh T.K."/>
            <person name="Kim J.F."/>
        </authorList>
    </citation>
    <scope>NUCLEOTIDE SEQUENCE [LARGE SCALE GENOMIC DNA]</scope>
    <source>
        <strain evidence="4 5">KCTC 2396</strain>
    </source>
</reference>
<feature type="chain" id="PRO_5004215295" evidence="3">
    <location>
        <begin position="28"/>
        <end position="647"/>
    </location>
</feature>
<dbReference type="InterPro" id="IPR024705">
    <property type="entry name" value="Ssp411"/>
</dbReference>
<evidence type="ECO:0000256" key="3">
    <source>
        <dbReference type="SAM" id="SignalP"/>
    </source>
</evidence>
<keyword evidence="2" id="KW-0413">Isomerase</keyword>
<dbReference type="RefSeq" id="WP_011400408.1">
    <property type="nucleotide sequence ID" value="NC_007645.1"/>
</dbReference>
<gene>
    <name evidence="4" type="ordered locus">HCH_06731</name>
</gene>
<name>Q2S7L7_HAHCH</name>
<dbReference type="SUPFAM" id="SSF48208">
    <property type="entry name" value="Six-hairpin glycosidases"/>
    <property type="match status" value="1"/>
</dbReference>
<dbReference type="PANTHER" id="PTHR42899:SF1">
    <property type="entry name" value="SPERMATOGENESIS-ASSOCIATED PROTEIN 20"/>
    <property type="match status" value="1"/>
</dbReference>
<dbReference type="InterPro" id="IPR010819">
    <property type="entry name" value="AGE/CE"/>
</dbReference>
<proteinExistence type="inferred from homology"/>
<organism evidence="4 5">
    <name type="scientific">Hahella chejuensis (strain KCTC 2396)</name>
    <dbReference type="NCBI Taxonomy" id="349521"/>
    <lineage>
        <taxon>Bacteria</taxon>
        <taxon>Pseudomonadati</taxon>
        <taxon>Pseudomonadota</taxon>
        <taxon>Gammaproteobacteria</taxon>
        <taxon>Oceanospirillales</taxon>
        <taxon>Hahellaceae</taxon>
        <taxon>Hahella</taxon>
    </lineage>
</organism>
<dbReference type="Pfam" id="PF07221">
    <property type="entry name" value="GlcNAc_2-epim"/>
    <property type="match status" value="1"/>
</dbReference>
<sequence>MFKKKILACVVTASLSTLVSISSPVAAANEPQAAKAAAPSAFMAERTGFTFSDLVAGYVTGYDRAHKTFAMKTRNGHELSVKIGDNAYAEFVRNLGEEFKNATDKLDVMLTQGRYVYAYGVFYPHDGQYALEATHLVFPTSQDNQYVFEQSDWWSRQISELADFYLQAEFGDGPIDYTLYRTNLSLEGDKLGDGIQEAATLSRLIYGFATAYMMTGEDRYWEAASKGSAYLRANFQVNEGEQFYWLHALDVNGKNGVEAFAGSRFSDDYNAIPCYEQIYDLAGLVQTYRITGDSAILQDVEKTLSLFENRYRDKSAQGGYFSHIDPVTFSPHAESLGDNRSKKNWNSVGDHAPAYLINLWLATGKVEYADFLEDTFDTIAARFPSNGESPFVNERFFADWSVDAGYKWQQDRAVIGHDLKIAWNLMRMNNLRPKASYSELAQTLGDAMPKYGADLQRGGWYDVVERKLGDGQSQHRFAFHDRKAWWQQEQGILAYQILAGVTGNPDYLQLARESSAFYNAWFLDRTDGGVYFNVLAGGQPYVEGMERSKGSHSMAGYHAFELAYLSAVYNKLLILKQPMDLYFKPQANGFTGNLLRVEPDILPKGSVKIDKVWVNGELYQDFDPANLTVTLPRERQEMNVKVRLTPA</sequence>
<comment type="similarity">
    <text evidence="1">Belongs to the N-acylglucosamine 2-epimerase family.</text>
</comment>
<keyword evidence="3" id="KW-0732">Signal</keyword>
<dbReference type="InterPro" id="IPR008928">
    <property type="entry name" value="6-hairpin_glycosidase_sf"/>
</dbReference>
<evidence type="ECO:0000256" key="2">
    <source>
        <dbReference type="ARBA" id="ARBA00023235"/>
    </source>
</evidence>
<protein>
    <submittedName>
        <fullName evidence="4">N-acyl-D-glucosamine 2-epimerase</fullName>
    </submittedName>
</protein>
<dbReference type="PANTHER" id="PTHR42899">
    <property type="entry name" value="SPERMATOGENESIS-ASSOCIATED PROTEIN 20"/>
    <property type="match status" value="1"/>
</dbReference>
<dbReference type="EMBL" id="CP000155">
    <property type="protein sequence ID" value="ABC33357.1"/>
    <property type="molecule type" value="Genomic_DNA"/>
</dbReference>
<dbReference type="STRING" id="349521.HCH_06731"/>
<accession>Q2S7L7</accession>
<dbReference type="eggNOG" id="COG2942">
    <property type="taxonomic scope" value="Bacteria"/>
</dbReference>
<dbReference type="GO" id="GO:0005975">
    <property type="term" value="P:carbohydrate metabolic process"/>
    <property type="evidence" value="ECO:0007669"/>
    <property type="project" value="InterPro"/>
</dbReference>
<feature type="signal peptide" evidence="3">
    <location>
        <begin position="1"/>
        <end position="27"/>
    </location>
</feature>
<keyword evidence="5" id="KW-1185">Reference proteome</keyword>
<evidence type="ECO:0000313" key="5">
    <source>
        <dbReference type="Proteomes" id="UP000000238"/>
    </source>
</evidence>
<dbReference type="Proteomes" id="UP000000238">
    <property type="component" value="Chromosome"/>
</dbReference>
<dbReference type="AlphaFoldDB" id="Q2S7L7"/>
<evidence type="ECO:0000256" key="1">
    <source>
        <dbReference type="ARBA" id="ARBA00008558"/>
    </source>
</evidence>